<name>A0A4Y2J6H2_ARAVE</name>
<keyword evidence="2" id="KW-1185">Reference proteome</keyword>
<dbReference type="AlphaFoldDB" id="A0A4Y2J6H2"/>
<protein>
    <submittedName>
        <fullName evidence="1">Uncharacterized protein</fullName>
    </submittedName>
</protein>
<evidence type="ECO:0000313" key="1">
    <source>
        <dbReference type="EMBL" id="GBM84888.1"/>
    </source>
</evidence>
<sequence>MDHAIRRWRIPKDFDPVLALNLGFADSRFNRGSIKFGTDSDSDKEVTDMGCDHRQIKLSDIRGYGYAPEIGTEGRLAPCLKSLDDPEQFVVKIMIKRPLHRVSIEGAPTTKQPWSGLGRCLVRCIANSKVQS</sequence>
<accession>A0A4Y2J6H2</accession>
<comment type="caution">
    <text evidence="1">The sequence shown here is derived from an EMBL/GenBank/DDBJ whole genome shotgun (WGS) entry which is preliminary data.</text>
</comment>
<dbReference type="Proteomes" id="UP000499080">
    <property type="component" value="Unassembled WGS sequence"/>
</dbReference>
<proteinExistence type="predicted"/>
<dbReference type="EMBL" id="BGPR01003194">
    <property type="protein sequence ID" value="GBM84888.1"/>
    <property type="molecule type" value="Genomic_DNA"/>
</dbReference>
<organism evidence="1 2">
    <name type="scientific">Araneus ventricosus</name>
    <name type="common">Orbweaver spider</name>
    <name type="synonym">Epeira ventricosa</name>
    <dbReference type="NCBI Taxonomy" id="182803"/>
    <lineage>
        <taxon>Eukaryota</taxon>
        <taxon>Metazoa</taxon>
        <taxon>Ecdysozoa</taxon>
        <taxon>Arthropoda</taxon>
        <taxon>Chelicerata</taxon>
        <taxon>Arachnida</taxon>
        <taxon>Araneae</taxon>
        <taxon>Araneomorphae</taxon>
        <taxon>Entelegynae</taxon>
        <taxon>Araneoidea</taxon>
        <taxon>Araneidae</taxon>
        <taxon>Araneus</taxon>
    </lineage>
</organism>
<gene>
    <name evidence="1" type="ORF">AVEN_130541_1</name>
</gene>
<evidence type="ECO:0000313" key="2">
    <source>
        <dbReference type="Proteomes" id="UP000499080"/>
    </source>
</evidence>
<reference evidence="1 2" key="1">
    <citation type="journal article" date="2019" name="Sci. Rep.">
        <title>Orb-weaving spider Araneus ventricosus genome elucidates the spidroin gene catalogue.</title>
        <authorList>
            <person name="Kono N."/>
            <person name="Nakamura H."/>
            <person name="Ohtoshi R."/>
            <person name="Moran D.A.P."/>
            <person name="Shinohara A."/>
            <person name="Yoshida Y."/>
            <person name="Fujiwara M."/>
            <person name="Mori M."/>
            <person name="Tomita M."/>
            <person name="Arakawa K."/>
        </authorList>
    </citation>
    <scope>NUCLEOTIDE SEQUENCE [LARGE SCALE GENOMIC DNA]</scope>
</reference>